<feature type="compositionally biased region" description="Polar residues" evidence="3">
    <location>
        <begin position="245"/>
        <end position="264"/>
    </location>
</feature>
<feature type="compositionally biased region" description="Basic and acidic residues" evidence="3">
    <location>
        <begin position="406"/>
        <end position="415"/>
    </location>
</feature>
<dbReference type="EMBL" id="BLXT01002155">
    <property type="protein sequence ID" value="GFN91672.1"/>
    <property type="molecule type" value="Genomic_DNA"/>
</dbReference>
<keyword evidence="1" id="KW-0433">Leucine-rich repeat</keyword>
<feature type="compositionally biased region" description="Low complexity" evidence="3">
    <location>
        <begin position="315"/>
        <end position="327"/>
    </location>
</feature>
<dbReference type="PROSITE" id="PS51450">
    <property type="entry name" value="LRR"/>
    <property type="match status" value="1"/>
</dbReference>
<dbReference type="Proteomes" id="UP000735302">
    <property type="component" value="Unassembled WGS sequence"/>
</dbReference>
<dbReference type="InterPro" id="IPR003591">
    <property type="entry name" value="Leu-rich_rpt_typical-subtyp"/>
</dbReference>
<keyword evidence="6" id="KW-1185">Reference proteome</keyword>
<evidence type="ECO:0000256" key="3">
    <source>
        <dbReference type="SAM" id="MobiDB-lite"/>
    </source>
</evidence>
<evidence type="ECO:0000313" key="6">
    <source>
        <dbReference type="Proteomes" id="UP000735302"/>
    </source>
</evidence>
<dbReference type="InterPro" id="IPR001611">
    <property type="entry name" value="Leu-rich_rpt"/>
</dbReference>
<sequence length="415" mass="46097">MEWKILLTAVSIVFIVLLETETVCVGPQCYSSKERSAPINRKLRSDIVHCLRKCNCNPTLSIECVASDLFHIPTQGTLLQITRMLSLRHNRIRKISSGAFSHMKHLQFLEVIENQMIAIDSGAFKGLNELRMLTLSRNRIKRIPKNVFNGADLPLLVELSLRSNELESIESETFSNMTGLKRIYLNNNWITHISQDAFKGLTKLSALYLPYNLLTSAAWVNGSPSSLHTSATQPVVYTLRHHTRQSTQHKLTPSRLHSASSHPTVLNGMSQLANQSAQHHTLWSTQGNIGRKFTISNPAVHSAKYTKRSTQCNITPSSPHSATSHPAVSQLNSTPSNPCNAKSHPAVYTVQYHTLHFSQHSTTSSLHSATSHPAARTSQNLTKQSTQLSIRPGSPNNATSHPSVHTTEHYAKQCT</sequence>
<gene>
    <name evidence="5" type="ORF">PoB_001817800</name>
</gene>
<evidence type="ECO:0000256" key="2">
    <source>
        <dbReference type="ARBA" id="ARBA00022737"/>
    </source>
</evidence>
<dbReference type="GO" id="GO:0005615">
    <property type="term" value="C:extracellular space"/>
    <property type="evidence" value="ECO:0007669"/>
    <property type="project" value="TreeGrafter"/>
</dbReference>
<dbReference type="SMART" id="SM00369">
    <property type="entry name" value="LRR_TYP"/>
    <property type="match status" value="5"/>
</dbReference>
<dbReference type="PANTHER" id="PTHR45712:SF22">
    <property type="entry name" value="INSULIN-LIKE GROWTH FACTOR-BINDING PROTEIN COMPLEX ACID LABILE SUBUNIT"/>
    <property type="match status" value="1"/>
</dbReference>
<keyword evidence="2" id="KW-0677">Repeat</keyword>
<feature type="signal peptide" evidence="4">
    <location>
        <begin position="1"/>
        <end position="22"/>
    </location>
</feature>
<evidence type="ECO:0000256" key="1">
    <source>
        <dbReference type="ARBA" id="ARBA00022614"/>
    </source>
</evidence>
<dbReference type="InterPro" id="IPR050333">
    <property type="entry name" value="SLRP"/>
</dbReference>
<dbReference type="InterPro" id="IPR032675">
    <property type="entry name" value="LRR_dom_sf"/>
</dbReference>
<feature type="region of interest" description="Disordered" evidence="3">
    <location>
        <begin position="301"/>
        <end position="339"/>
    </location>
</feature>
<dbReference type="Pfam" id="PF13855">
    <property type="entry name" value="LRR_8"/>
    <property type="match status" value="2"/>
</dbReference>
<proteinExistence type="predicted"/>
<feature type="compositionally biased region" description="Low complexity" evidence="3">
    <location>
        <begin position="363"/>
        <end position="372"/>
    </location>
</feature>
<dbReference type="PANTHER" id="PTHR45712">
    <property type="entry name" value="AGAP008170-PA"/>
    <property type="match status" value="1"/>
</dbReference>
<feature type="compositionally biased region" description="Polar residues" evidence="3">
    <location>
        <begin position="329"/>
        <end position="339"/>
    </location>
</feature>
<feature type="compositionally biased region" description="Polar residues" evidence="3">
    <location>
        <begin position="376"/>
        <end position="405"/>
    </location>
</feature>
<evidence type="ECO:0000313" key="5">
    <source>
        <dbReference type="EMBL" id="GFN91672.1"/>
    </source>
</evidence>
<keyword evidence="4" id="KW-0732">Signal</keyword>
<accession>A0AAV3ZB76</accession>
<feature type="chain" id="PRO_5043539762" evidence="4">
    <location>
        <begin position="23"/>
        <end position="415"/>
    </location>
</feature>
<dbReference type="AlphaFoldDB" id="A0AAV3ZB76"/>
<name>A0AAV3ZB76_9GAST</name>
<dbReference type="Gene3D" id="3.80.10.10">
    <property type="entry name" value="Ribonuclease Inhibitor"/>
    <property type="match status" value="2"/>
</dbReference>
<protein>
    <submittedName>
        <fullName evidence="5">Leucine-rich repeat and immunoglobulin-like domain-containing nogo receptor-interacting protein 1</fullName>
    </submittedName>
</protein>
<dbReference type="SUPFAM" id="SSF52058">
    <property type="entry name" value="L domain-like"/>
    <property type="match status" value="1"/>
</dbReference>
<feature type="region of interest" description="Disordered" evidence="3">
    <location>
        <begin position="244"/>
        <end position="264"/>
    </location>
</feature>
<feature type="region of interest" description="Disordered" evidence="3">
    <location>
        <begin position="363"/>
        <end position="415"/>
    </location>
</feature>
<comment type="caution">
    <text evidence="5">The sequence shown here is derived from an EMBL/GenBank/DDBJ whole genome shotgun (WGS) entry which is preliminary data.</text>
</comment>
<reference evidence="5 6" key="1">
    <citation type="journal article" date="2021" name="Elife">
        <title>Chloroplast acquisition without the gene transfer in kleptoplastic sea slugs, Plakobranchus ocellatus.</title>
        <authorList>
            <person name="Maeda T."/>
            <person name="Takahashi S."/>
            <person name="Yoshida T."/>
            <person name="Shimamura S."/>
            <person name="Takaki Y."/>
            <person name="Nagai Y."/>
            <person name="Toyoda A."/>
            <person name="Suzuki Y."/>
            <person name="Arimoto A."/>
            <person name="Ishii H."/>
            <person name="Satoh N."/>
            <person name="Nishiyama T."/>
            <person name="Hasebe M."/>
            <person name="Maruyama T."/>
            <person name="Minagawa J."/>
            <person name="Obokata J."/>
            <person name="Shigenobu S."/>
        </authorList>
    </citation>
    <scope>NUCLEOTIDE SEQUENCE [LARGE SCALE GENOMIC DNA]</scope>
</reference>
<organism evidence="5 6">
    <name type="scientific">Plakobranchus ocellatus</name>
    <dbReference type="NCBI Taxonomy" id="259542"/>
    <lineage>
        <taxon>Eukaryota</taxon>
        <taxon>Metazoa</taxon>
        <taxon>Spiralia</taxon>
        <taxon>Lophotrochozoa</taxon>
        <taxon>Mollusca</taxon>
        <taxon>Gastropoda</taxon>
        <taxon>Heterobranchia</taxon>
        <taxon>Euthyneura</taxon>
        <taxon>Panpulmonata</taxon>
        <taxon>Sacoglossa</taxon>
        <taxon>Placobranchoidea</taxon>
        <taxon>Plakobranchidae</taxon>
        <taxon>Plakobranchus</taxon>
    </lineage>
</organism>
<keyword evidence="5" id="KW-0675">Receptor</keyword>
<evidence type="ECO:0000256" key="4">
    <source>
        <dbReference type="SAM" id="SignalP"/>
    </source>
</evidence>